<gene>
    <name evidence="2" type="ORF">PGTUg99_035252</name>
</gene>
<feature type="compositionally biased region" description="Polar residues" evidence="1">
    <location>
        <begin position="848"/>
        <end position="864"/>
    </location>
</feature>
<name>A0A5B0RN31_PUCGR</name>
<dbReference type="EMBL" id="VDEP01000170">
    <property type="protein sequence ID" value="KAA1126997.1"/>
    <property type="molecule type" value="Genomic_DNA"/>
</dbReference>
<reference evidence="2 3" key="1">
    <citation type="submission" date="2019-05" db="EMBL/GenBank/DDBJ databases">
        <title>Emergence of the Ug99 lineage of the wheat stem rust pathogen through somatic hybridization.</title>
        <authorList>
            <person name="Li F."/>
            <person name="Upadhyaya N.M."/>
            <person name="Sperschneider J."/>
            <person name="Matny O."/>
            <person name="Nguyen-Phuc H."/>
            <person name="Mago R."/>
            <person name="Raley C."/>
            <person name="Miller M.E."/>
            <person name="Silverstein K.A.T."/>
            <person name="Henningsen E."/>
            <person name="Hirsch C.D."/>
            <person name="Visser B."/>
            <person name="Pretorius Z.A."/>
            <person name="Steffenson B.J."/>
            <person name="Schwessinger B."/>
            <person name="Dodds P.N."/>
            <person name="Figueroa M."/>
        </authorList>
    </citation>
    <scope>NUCLEOTIDE SEQUENCE [LARGE SCALE GENOMIC DNA]</scope>
    <source>
        <strain evidence="2 3">Ug99</strain>
    </source>
</reference>
<evidence type="ECO:0000313" key="2">
    <source>
        <dbReference type="EMBL" id="KAA1126997.1"/>
    </source>
</evidence>
<accession>A0A5B0RN31</accession>
<sequence>MRGIEYGDKDIKTVMRQINKWLLDLHKDSHVETVDFDILAVFIMQETDAKMHIRDLVATIIETFAGSSTPQTNRQNQLLDAAFVVYETIYSYDQGVLLQPNFPKPFCIRHPSLLDVLKYSMKMEKKCKIIEEAKKMIILIDENGICVGVGLPPYPAPPKDSKHIAHDACALATLKEMVETPVCKLNLNQYPPLLVENPPSGPPQTPFSLNSKTKGDVRAPARSLDASVSYQTYGFGLGGKKLAGVLDKKIACDGKSKSIKTEELQGHNDGWKEKKIKPELPDPLRDYSNTLDNQALAKLRNEMNFYSKLTLAINLAFLPETSDVAVKAVDYLKDEGTDLVQERLKVEKNEIIACVALTGLHGYSVHGPFRILYHGVAQYHFKQDIPDAPYRFSVAMWSRESSFTSIARHSAYHKKDNQTYSDSTYWLPIYPEYKSDSRLASQALTTTINSFRRFTWTEARLNSLACVVHNGHVCPENDPPPQGAYYQQSASNQYRPNPTTPNLPHHIPPPIKKCTPISHPRIPSRPTTPPPIPPKQLPIPPDIPPFPTAPIPNHHANLPAEPPPPPPQYPHPPTPTPTTMSALCAPNHPSIITGIFEPIADSIPESQRGNQYGVLTTPSFFQCAGYLEEEATDFKVNLVTNKALSNVLEAGALYMISERLIVLNDGSTPTLTYNHNTIVPIPRHGTAGPETTNKTSAVGLGHVVERAEVMPGDSKNSPRLEVIVAHNDWDAIARTHRRFLVKYIIPGSKNFIKTHTLYQVGREVQLLSYLVDFELERNMAVFGAAHQWSRRPQVTGHLEMAASCEQPHDNPDEGGPSVPSSSERNKGKGKALADVDGEADTSEEETTIEAQSSPQVVPPASTQRGRPRMNILKDAAKRMKRA</sequence>
<dbReference type="PANTHER" id="PTHR24216">
    <property type="entry name" value="PAXILLIN-RELATED"/>
    <property type="match status" value="1"/>
</dbReference>
<feature type="region of interest" description="Disordered" evidence="1">
    <location>
        <begin position="804"/>
        <end position="882"/>
    </location>
</feature>
<organism evidence="2 3">
    <name type="scientific">Puccinia graminis f. sp. tritici</name>
    <dbReference type="NCBI Taxonomy" id="56615"/>
    <lineage>
        <taxon>Eukaryota</taxon>
        <taxon>Fungi</taxon>
        <taxon>Dikarya</taxon>
        <taxon>Basidiomycota</taxon>
        <taxon>Pucciniomycotina</taxon>
        <taxon>Pucciniomycetes</taxon>
        <taxon>Pucciniales</taxon>
        <taxon>Pucciniaceae</taxon>
        <taxon>Puccinia</taxon>
    </lineage>
</organism>
<feature type="compositionally biased region" description="Pro residues" evidence="1">
    <location>
        <begin position="498"/>
        <end position="511"/>
    </location>
</feature>
<evidence type="ECO:0000313" key="3">
    <source>
        <dbReference type="Proteomes" id="UP000325313"/>
    </source>
</evidence>
<dbReference type="PANTHER" id="PTHR24216:SF65">
    <property type="entry name" value="PAXILLIN-LIKE PROTEIN 1"/>
    <property type="match status" value="1"/>
</dbReference>
<feature type="region of interest" description="Disordered" evidence="1">
    <location>
        <begin position="478"/>
        <end position="579"/>
    </location>
</feature>
<feature type="compositionally biased region" description="Acidic residues" evidence="1">
    <location>
        <begin position="835"/>
        <end position="847"/>
    </location>
</feature>
<proteinExistence type="predicted"/>
<feature type="compositionally biased region" description="Polar residues" evidence="1">
    <location>
        <begin position="485"/>
        <end position="497"/>
    </location>
</feature>
<feature type="compositionally biased region" description="Pro residues" evidence="1">
    <location>
        <begin position="560"/>
        <end position="576"/>
    </location>
</feature>
<dbReference type="AlphaFoldDB" id="A0A5B0RN31"/>
<protein>
    <submittedName>
        <fullName evidence="2">Uncharacterized protein</fullName>
    </submittedName>
</protein>
<evidence type="ECO:0000256" key="1">
    <source>
        <dbReference type="SAM" id="MobiDB-lite"/>
    </source>
</evidence>
<feature type="compositionally biased region" description="Pro residues" evidence="1">
    <location>
        <begin position="526"/>
        <end position="550"/>
    </location>
</feature>
<comment type="caution">
    <text evidence="2">The sequence shown here is derived from an EMBL/GenBank/DDBJ whole genome shotgun (WGS) entry which is preliminary data.</text>
</comment>
<dbReference type="Proteomes" id="UP000325313">
    <property type="component" value="Unassembled WGS sequence"/>
</dbReference>
<feature type="region of interest" description="Disordered" evidence="1">
    <location>
        <begin position="196"/>
        <end position="216"/>
    </location>
</feature>